<evidence type="ECO:0000259" key="7">
    <source>
        <dbReference type="Pfam" id="PF05567"/>
    </source>
</evidence>
<dbReference type="InterPro" id="IPR015943">
    <property type="entry name" value="WD40/YVTN_repeat-like_dom_sf"/>
</dbReference>
<dbReference type="InterPro" id="IPR011047">
    <property type="entry name" value="Quinoprotein_ADH-like_sf"/>
</dbReference>
<dbReference type="Gene3D" id="2.130.10.10">
    <property type="entry name" value="YVTN repeat-like/Quinoprotein amine dehydrogenase"/>
    <property type="match status" value="1"/>
</dbReference>
<evidence type="ECO:0000256" key="5">
    <source>
        <dbReference type="ARBA" id="ARBA00022837"/>
    </source>
</evidence>
<protein>
    <recommendedName>
        <fullName evidence="7">PilY1 beta-propeller domain-containing protein</fullName>
    </recommendedName>
</protein>
<dbReference type="Proteomes" id="UP000680679">
    <property type="component" value="Chromosome"/>
</dbReference>
<proteinExistence type="inferred from homology"/>
<organism evidence="8 9">
    <name type="scientific">Allochromatium tepidum</name>
    <dbReference type="NCBI Taxonomy" id="553982"/>
    <lineage>
        <taxon>Bacteria</taxon>
        <taxon>Pseudomonadati</taxon>
        <taxon>Pseudomonadota</taxon>
        <taxon>Gammaproteobacteria</taxon>
        <taxon>Chromatiales</taxon>
        <taxon>Chromatiaceae</taxon>
        <taxon>Allochromatium</taxon>
    </lineage>
</organism>
<dbReference type="InterPro" id="IPR008707">
    <property type="entry name" value="B-propeller_PilY1"/>
</dbReference>
<dbReference type="SUPFAM" id="SSF50998">
    <property type="entry name" value="Quinoprotein alcohol dehydrogenase-like"/>
    <property type="match status" value="1"/>
</dbReference>
<evidence type="ECO:0000256" key="2">
    <source>
        <dbReference type="ARBA" id="ARBA00008387"/>
    </source>
</evidence>
<keyword evidence="4" id="KW-0479">Metal-binding</keyword>
<evidence type="ECO:0000256" key="4">
    <source>
        <dbReference type="ARBA" id="ARBA00022723"/>
    </source>
</evidence>
<evidence type="ECO:0000256" key="1">
    <source>
        <dbReference type="ARBA" id="ARBA00004561"/>
    </source>
</evidence>
<gene>
    <name evidence="8" type="ORF">Atep_23900</name>
</gene>
<sequence length="1383" mass="149280">MLKSRLLIHLAWAINGMLLSLVPVHAALTLPNIPLGVATSAKPMTMITAGKDHKLFYEAYNDASDINGDGVLDIRFKPSITYYGLFDPNLCYTHNNASDTTGLFSPDSYATNGKCPGKWSGNWLNYVTTSRIDALRKVLYGGYRDEDTATQTILRRAYIPQDAHSWAKEYTSEAVDGYKISDYTPLAQPASGKRHFFGNLTANAGTNCDTLSNCSGLPPLLSVVTNSSKRVWEWASKERPVLDNTHGGTRTDYTVRVEVCTANFHDGCKQYPNGPNGTYKPIGLLHDYGENDAMLFGLLTGSYNKNMSGGVLRKVVASFKDEVNPSTGQFTNVNGIVRSFDSLRIRDFNNGRTDKAYRSGWKTNGPMSEGQFVDWGNPIAEMMYEGLRYFAGKGSATSAFATSGSHDEHVGLPVATWDNPYSATSAAQAPWCAKANMLVVSDINPSFDSDQLPGSSFGSFSGDVSGMNVTALADTITAHEPGVTGLHFIGQSGTDYDTAPTAKDVTSLAKIRGLAPEEPTKQGSYYSAAVAYYGKTNDLNTATGNQTVDSFYVALASPLPRIEFPVGGGKMVTLVPFAKSVGQDGSPYTGFQPTNQIVDFYVDSIYNLPGAPYDSTVNGGRPYAKFRINYEDVEQGADHDMDAIVEYTITLDATGKVQVDLNSTYAAGSIIQHMGYVISGTTADGVYLDVRDKDTAEDKDIDYVLDTPNVPGALPLTSSRTFTPGAAGATLLKDPLWYAAKWGGFVDKNGNNLPDPSYEWDADGNGVPDTYFLVQNPLKLKESLKRAFENIIERSASAGNVTSNSTSITSTTQVFQSIFNTANWSGDLLAYPITTSGVGATPSWKASAQIPALGDRKIFITGSTGSTVLFQWSSLIAADQTTLGNADVVDYLRGERSKELQNGGGFRNRAIDNVLGDIVHSSPYYVKDTNTVYVGANDGMLHAFDATTGKELFAYIPSAVIPKLKDLTQPSYTHAYYVDGDIAVSNLDQTPGKNYLVATLGHGGKGLFALDVTNPTTFSASNFLWQYFNPSDNDLGYMLGRPVLAKMNNGSFAVVVGNGYNSNTGKAVLYIFNLATGSLITKIDTGVAGDNGLATPGVVDVDGDNDVDVIYAGDLKGNVWKFDVSHSNPNQWKSAFMSGSTPKPFFVAKDPSNNRQPITAQITSVLNQVSGDPNYGKRFVFFGTGSYFRSGDPADTKIQSWYGLIDDNAQITSRSDLQARSVLAEGIFSDKQVRTFSDATANDMTDKKGWVLDFTTHPGERIVTASRYYKFAQPTLIASSIIPVVDPCVPGGNGYVNAINPFTGARLTQGFFDVNKNNDFSDDKLNNNLIGGIDLGVGMPSEPTIVGDRLIVGGSRGTIADIRINLGISPLKERISWREIVTE</sequence>
<keyword evidence="3" id="KW-1029">Fimbrium biogenesis</keyword>
<dbReference type="EMBL" id="AP024563">
    <property type="protein sequence ID" value="BCU07713.1"/>
    <property type="molecule type" value="Genomic_DNA"/>
</dbReference>
<evidence type="ECO:0000256" key="6">
    <source>
        <dbReference type="ARBA" id="ARBA00023263"/>
    </source>
</evidence>
<keyword evidence="6" id="KW-0281">Fimbrium</keyword>
<keyword evidence="5" id="KW-0106">Calcium</keyword>
<comment type="similarity">
    <text evidence="2">Belongs to the PilY1 family.</text>
</comment>
<dbReference type="RefSeq" id="WP_213378790.1">
    <property type="nucleotide sequence ID" value="NZ_AP024563.1"/>
</dbReference>
<name>A0ABM7QQD4_9GAMM</name>
<evidence type="ECO:0000313" key="8">
    <source>
        <dbReference type="EMBL" id="BCU07713.1"/>
    </source>
</evidence>
<dbReference type="Pfam" id="PF05567">
    <property type="entry name" value="T4P_PilY1"/>
    <property type="match status" value="1"/>
</dbReference>
<evidence type="ECO:0000256" key="3">
    <source>
        <dbReference type="ARBA" id="ARBA00022558"/>
    </source>
</evidence>
<comment type="subcellular location">
    <subcellularLocation>
        <location evidence="1">Fimbrium</location>
    </subcellularLocation>
</comment>
<reference evidence="8 9" key="1">
    <citation type="submission" date="2021-04" db="EMBL/GenBank/DDBJ databases">
        <title>Complete genome sequencing of Allochromatium tepidum strain NZ.</title>
        <authorList>
            <person name="Tsukatani Y."/>
            <person name="Mori H."/>
        </authorList>
    </citation>
    <scope>NUCLEOTIDE SEQUENCE [LARGE SCALE GENOMIC DNA]</scope>
    <source>
        <strain evidence="8 9">NZ</strain>
    </source>
</reference>
<evidence type="ECO:0000313" key="9">
    <source>
        <dbReference type="Proteomes" id="UP000680679"/>
    </source>
</evidence>
<feature type="domain" description="PilY1 beta-propeller" evidence="7">
    <location>
        <begin position="930"/>
        <end position="1221"/>
    </location>
</feature>
<accession>A0ABM7QQD4</accession>
<keyword evidence="9" id="KW-1185">Reference proteome</keyword>